<reference evidence="2 3" key="1">
    <citation type="journal article" date="2013" name="ISME J.">
        <title>A metabolic model for members of the genus Tetrasphaera involved in enhanced biological phosphorus removal.</title>
        <authorList>
            <person name="Kristiansen R."/>
            <person name="Nguyen H.T.T."/>
            <person name="Saunders A.M."/>
            <person name="Nielsen J.L."/>
            <person name="Wimmer R."/>
            <person name="Le V.Q."/>
            <person name="McIlroy S.J."/>
            <person name="Petrovski S."/>
            <person name="Seviour R.J."/>
            <person name="Calteau A."/>
            <person name="Nielsen K.L."/>
            <person name="Nielsen P.H."/>
        </authorList>
    </citation>
    <scope>NUCLEOTIDE SEQUENCE [LARGE SCALE GENOMIC DNA]</scope>
    <source>
        <strain evidence="2 3">Ben 74</strain>
    </source>
</reference>
<evidence type="ECO:0000313" key="3">
    <source>
        <dbReference type="Proteomes" id="UP000035720"/>
    </source>
</evidence>
<accession>A0A077MC05</accession>
<dbReference type="STRING" id="1193518.BN13_860001"/>
<name>A0A077MC05_9MICO</name>
<proteinExistence type="predicted"/>
<comment type="caution">
    <text evidence="2">The sequence shown here is derived from an EMBL/GenBank/DDBJ whole genome shotgun (WGS) entry which is preliminary data.</text>
</comment>
<evidence type="ECO:0000256" key="1">
    <source>
        <dbReference type="SAM" id="MobiDB-lite"/>
    </source>
</evidence>
<protein>
    <submittedName>
        <fullName evidence="2">Uncharacterized protein</fullName>
    </submittedName>
</protein>
<dbReference type="EMBL" id="CAJC01000201">
    <property type="protein sequence ID" value="CCI54851.1"/>
    <property type="molecule type" value="Genomic_DNA"/>
</dbReference>
<evidence type="ECO:0000313" key="2">
    <source>
        <dbReference type="EMBL" id="CCI54851.1"/>
    </source>
</evidence>
<dbReference type="AlphaFoldDB" id="A0A077MC05"/>
<dbReference type="RefSeq" id="WP_235434042.1">
    <property type="nucleotide sequence ID" value="NZ_HF571038.1"/>
</dbReference>
<dbReference type="Proteomes" id="UP000035720">
    <property type="component" value="Unassembled WGS sequence"/>
</dbReference>
<feature type="region of interest" description="Disordered" evidence="1">
    <location>
        <begin position="143"/>
        <end position="163"/>
    </location>
</feature>
<sequence length="181" mass="19190">MSEPVAPAPSPEPINLSALLTEALAKSSVCWIDGGDGARAAWFVTLDGAVLVVTGPGEQNLPALGEEARILLRSKDSGGRLLEVRARVRELDPQEPGWADAGAALAAERLNATDDLLARWAASGTIYQLRPFALPLQSPGEYAAGSGSEVIEPGRGTTDGWRPFHVRGRAQARRNRRTSAN</sequence>
<keyword evidence="3" id="KW-1185">Reference proteome</keyword>
<organism evidence="2 3">
    <name type="scientific">Nostocoides jenkinsii Ben 74</name>
    <dbReference type="NCBI Taxonomy" id="1193518"/>
    <lineage>
        <taxon>Bacteria</taxon>
        <taxon>Bacillati</taxon>
        <taxon>Actinomycetota</taxon>
        <taxon>Actinomycetes</taxon>
        <taxon>Micrococcales</taxon>
        <taxon>Intrasporangiaceae</taxon>
        <taxon>Nostocoides</taxon>
    </lineage>
</organism>
<gene>
    <name evidence="2" type="ORF">BN13_860001</name>
</gene>